<evidence type="ECO:0000313" key="3">
    <source>
        <dbReference type="Proteomes" id="UP000076842"/>
    </source>
</evidence>
<gene>
    <name evidence="2" type="ORF">CALCODRAFT_504405</name>
</gene>
<proteinExistence type="predicted"/>
<dbReference type="EMBL" id="KV424148">
    <property type="protein sequence ID" value="KZT50735.1"/>
    <property type="molecule type" value="Genomic_DNA"/>
</dbReference>
<name>A0A165CG68_9BASI</name>
<sequence>MFGPSPIVVVIEINRNKPVADSQKSVDDALHKIELGHQQYGSLPPVILRTDSHACPACRYTNKRVDSVNNHIMTRHKARGVQDLPKFLFVFVKVNGRYVPEAMAKECLRDIDREGCLDKYIKPVDVSDSEHDIVTQMIDFHLSDDMVEQGSAAAFARLESHTNEVDHTRDALTTKHHSTLHEHTPEEGPECQEGPVETSAPVLSTKDTANPVHPSADEVDILPSPPPSRAPSPSASAMYTSYFDGAPPTITEFWKRMQEVLPENPGWLLSVDWDGFETEYKTHHTSNLTDTKFWELLEPYRQRYSRKESHRKERPLT</sequence>
<feature type="compositionally biased region" description="Basic and acidic residues" evidence="1">
    <location>
        <begin position="177"/>
        <end position="186"/>
    </location>
</feature>
<dbReference type="Proteomes" id="UP000076842">
    <property type="component" value="Unassembled WGS sequence"/>
</dbReference>
<organism evidence="2 3">
    <name type="scientific">Calocera cornea HHB12733</name>
    <dbReference type="NCBI Taxonomy" id="1353952"/>
    <lineage>
        <taxon>Eukaryota</taxon>
        <taxon>Fungi</taxon>
        <taxon>Dikarya</taxon>
        <taxon>Basidiomycota</taxon>
        <taxon>Agaricomycotina</taxon>
        <taxon>Dacrymycetes</taxon>
        <taxon>Dacrymycetales</taxon>
        <taxon>Dacrymycetaceae</taxon>
        <taxon>Calocera</taxon>
    </lineage>
</organism>
<feature type="region of interest" description="Disordered" evidence="1">
    <location>
        <begin position="177"/>
        <end position="236"/>
    </location>
</feature>
<protein>
    <submittedName>
        <fullName evidence="2">Uncharacterized protein</fullName>
    </submittedName>
</protein>
<accession>A0A165CG68</accession>
<evidence type="ECO:0000313" key="2">
    <source>
        <dbReference type="EMBL" id="KZT50735.1"/>
    </source>
</evidence>
<dbReference type="AlphaFoldDB" id="A0A165CG68"/>
<dbReference type="InParanoid" id="A0A165CG68"/>
<reference evidence="2 3" key="1">
    <citation type="journal article" date="2016" name="Mol. Biol. Evol.">
        <title>Comparative Genomics of Early-Diverging Mushroom-Forming Fungi Provides Insights into the Origins of Lignocellulose Decay Capabilities.</title>
        <authorList>
            <person name="Nagy L.G."/>
            <person name="Riley R."/>
            <person name="Tritt A."/>
            <person name="Adam C."/>
            <person name="Daum C."/>
            <person name="Floudas D."/>
            <person name="Sun H."/>
            <person name="Yadav J.S."/>
            <person name="Pangilinan J."/>
            <person name="Larsson K.H."/>
            <person name="Matsuura K."/>
            <person name="Barry K."/>
            <person name="Labutti K."/>
            <person name="Kuo R."/>
            <person name="Ohm R.A."/>
            <person name="Bhattacharya S.S."/>
            <person name="Shirouzu T."/>
            <person name="Yoshinaga Y."/>
            <person name="Martin F.M."/>
            <person name="Grigoriev I.V."/>
            <person name="Hibbett D.S."/>
        </authorList>
    </citation>
    <scope>NUCLEOTIDE SEQUENCE [LARGE SCALE GENOMIC DNA]</scope>
    <source>
        <strain evidence="2 3">HHB12733</strain>
    </source>
</reference>
<keyword evidence="3" id="KW-1185">Reference proteome</keyword>
<evidence type="ECO:0000256" key="1">
    <source>
        <dbReference type="SAM" id="MobiDB-lite"/>
    </source>
</evidence>